<comment type="caution">
    <text evidence="1">The sequence shown here is derived from an EMBL/GenBank/DDBJ whole genome shotgun (WGS) entry which is preliminary data.</text>
</comment>
<evidence type="ECO:0000313" key="2">
    <source>
        <dbReference type="Proteomes" id="UP001372338"/>
    </source>
</evidence>
<gene>
    <name evidence="1" type="ORF">RIF29_14916</name>
</gene>
<sequence>MSPGMSRDSLSRSEFKGLADHLATFRVADPALTAANLCKADLSRRFEAIERMFSLLSANQLESKLTLCRRYCSSVSCPSSLSRQSCQDGFRSYLRSTLLDHSKLPCVNRVYVRLLFDHQEAFLANLCLASSALSRGCCPNLLVEELNVPSLCYPSLWCQAHAI</sequence>
<name>A0AAN9FC58_CROPI</name>
<keyword evidence="2" id="KW-1185">Reference proteome</keyword>
<organism evidence="1 2">
    <name type="scientific">Crotalaria pallida</name>
    <name type="common">Smooth rattlebox</name>
    <name type="synonym">Crotalaria striata</name>
    <dbReference type="NCBI Taxonomy" id="3830"/>
    <lineage>
        <taxon>Eukaryota</taxon>
        <taxon>Viridiplantae</taxon>
        <taxon>Streptophyta</taxon>
        <taxon>Embryophyta</taxon>
        <taxon>Tracheophyta</taxon>
        <taxon>Spermatophyta</taxon>
        <taxon>Magnoliopsida</taxon>
        <taxon>eudicotyledons</taxon>
        <taxon>Gunneridae</taxon>
        <taxon>Pentapetalae</taxon>
        <taxon>rosids</taxon>
        <taxon>fabids</taxon>
        <taxon>Fabales</taxon>
        <taxon>Fabaceae</taxon>
        <taxon>Papilionoideae</taxon>
        <taxon>50 kb inversion clade</taxon>
        <taxon>genistoids sensu lato</taxon>
        <taxon>core genistoids</taxon>
        <taxon>Crotalarieae</taxon>
        <taxon>Crotalaria</taxon>
    </lineage>
</organism>
<dbReference type="AlphaFoldDB" id="A0AAN9FC58"/>
<dbReference type="EMBL" id="JAYWIO010000003">
    <property type="protein sequence ID" value="KAK7273852.1"/>
    <property type="molecule type" value="Genomic_DNA"/>
</dbReference>
<reference evidence="1 2" key="1">
    <citation type="submission" date="2024-01" db="EMBL/GenBank/DDBJ databases">
        <title>The genomes of 5 underutilized Papilionoideae crops provide insights into root nodulation and disease resistanc.</title>
        <authorList>
            <person name="Yuan L."/>
        </authorList>
    </citation>
    <scope>NUCLEOTIDE SEQUENCE [LARGE SCALE GENOMIC DNA]</scope>
    <source>
        <strain evidence="1">ZHUSHIDOU_FW_LH</strain>
        <tissue evidence="1">Leaf</tissue>
    </source>
</reference>
<protein>
    <submittedName>
        <fullName evidence="1">Uncharacterized protein</fullName>
    </submittedName>
</protein>
<evidence type="ECO:0000313" key="1">
    <source>
        <dbReference type="EMBL" id="KAK7273852.1"/>
    </source>
</evidence>
<proteinExistence type="predicted"/>
<dbReference type="Proteomes" id="UP001372338">
    <property type="component" value="Unassembled WGS sequence"/>
</dbReference>
<accession>A0AAN9FC58</accession>